<dbReference type="PROSITE" id="PS51706">
    <property type="entry name" value="G_ENGB"/>
    <property type="match status" value="1"/>
</dbReference>
<evidence type="ECO:0000259" key="11">
    <source>
        <dbReference type="PROSITE" id="PS51706"/>
    </source>
</evidence>
<dbReference type="InterPro" id="IPR006073">
    <property type="entry name" value="GTP-bd"/>
</dbReference>
<keyword evidence="13" id="KW-1185">Reference proteome</keyword>
<evidence type="ECO:0000256" key="4">
    <source>
        <dbReference type="ARBA" id="ARBA00022723"/>
    </source>
</evidence>
<evidence type="ECO:0000256" key="7">
    <source>
        <dbReference type="ARBA" id="ARBA00023134"/>
    </source>
</evidence>
<name>A0A101XSF7_9BACL</name>
<evidence type="ECO:0000256" key="6">
    <source>
        <dbReference type="ARBA" id="ARBA00022842"/>
    </source>
</evidence>
<evidence type="ECO:0000313" key="12">
    <source>
        <dbReference type="EMBL" id="KUO96704.1"/>
    </source>
</evidence>
<dbReference type="InterPro" id="IPR019987">
    <property type="entry name" value="GTP-bd_ribosome_bio_YsxC"/>
</dbReference>
<evidence type="ECO:0000256" key="10">
    <source>
        <dbReference type="HAMAP-Rule" id="MF_00321"/>
    </source>
</evidence>
<comment type="function">
    <text evidence="10">Necessary for normal cell division and for the maintenance of normal septation.</text>
</comment>
<proteinExistence type="inferred from homology"/>
<comment type="cofactor">
    <cofactor evidence="1">
        <name>Mg(2+)</name>
        <dbReference type="ChEBI" id="CHEBI:18420"/>
    </cofactor>
</comment>
<reference evidence="12 13" key="1">
    <citation type="submission" date="2015-12" db="EMBL/GenBank/DDBJ databases">
        <title>Draft genome sequence of Acidibacillus ferrooxidans ITV001, isolated from a chalcopyrite acid mine drainage site in Brazil.</title>
        <authorList>
            <person name="Dall'Agnol H."/>
            <person name="Nancucheo I."/>
            <person name="Johnson B."/>
            <person name="Oliveira R."/>
            <person name="Leite L."/>
            <person name="Pylro V."/>
            <person name="Nunes G.L."/>
            <person name="Tzotzos G."/>
            <person name="Fernandes G.R."/>
            <person name="Dutra J."/>
            <person name="Orellana S.C."/>
            <person name="Oliveira G."/>
        </authorList>
    </citation>
    <scope>NUCLEOTIDE SEQUENCE [LARGE SCALE GENOMIC DNA]</scope>
    <source>
        <strain evidence="13">ITV01</strain>
    </source>
</reference>
<dbReference type="NCBIfam" id="TIGR03598">
    <property type="entry name" value="GTPase_YsxC"/>
    <property type="match status" value="1"/>
</dbReference>
<dbReference type="InterPro" id="IPR030393">
    <property type="entry name" value="G_ENGB_dom"/>
</dbReference>
<gene>
    <name evidence="10" type="primary">engB</name>
    <name evidence="12" type="ORF">ATW55_07720</name>
</gene>
<dbReference type="SUPFAM" id="SSF52540">
    <property type="entry name" value="P-loop containing nucleoside triphosphate hydrolases"/>
    <property type="match status" value="1"/>
</dbReference>
<evidence type="ECO:0000256" key="1">
    <source>
        <dbReference type="ARBA" id="ARBA00001946"/>
    </source>
</evidence>
<keyword evidence="7 10" id="KW-0342">GTP-binding</keyword>
<dbReference type="CDD" id="cd01876">
    <property type="entry name" value="YihA_EngB"/>
    <property type="match status" value="1"/>
</dbReference>
<evidence type="ECO:0000313" key="13">
    <source>
        <dbReference type="Proteomes" id="UP000053557"/>
    </source>
</evidence>
<keyword evidence="8 10" id="KW-0717">Septation</keyword>
<comment type="caution">
    <text evidence="12">The sequence shown here is derived from an EMBL/GenBank/DDBJ whole genome shotgun (WGS) entry which is preliminary data.</text>
</comment>
<evidence type="ECO:0000256" key="3">
    <source>
        <dbReference type="ARBA" id="ARBA00022618"/>
    </source>
</evidence>
<keyword evidence="4" id="KW-0479">Metal-binding</keyword>
<dbReference type="Pfam" id="PF01926">
    <property type="entry name" value="MMR_HSR1"/>
    <property type="match status" value="1"/>
</dbReference>
<dbReference type="PANTHER" id="PTHR11649:SF13">
    <property type="entry name" value="ENGB-TYPE G DOMAIN-CONTAINING PROTEIN"/>
    <property type="match status" value="1"/>
</dbReference>
<dbReference type="OrthoDB" id="9804921at2"/>
<dbReference type="RefSeq" id="WP_067712367.1">
    <property type="nucleotide sequence ID" value="NZ_LPVJ01000009.1"/>
</dbReference>
<dbReference type="AlphaFoldDB" id="A0A101XSF7"/>
<feature type="domain" description="EngB-type G" evidence="11">
    <location>
        <begin position="22"/>
        <end position="196"/>
    </location>
</feature>
<dbReference type="Proteomes" id="UP000053557">
    <property type="component" value="Unassembled WGS sequence"/>
</dbReference>
<sequence length="205" mass="23322">MIIKSAEFLTSAVTKDQFPDADRPEMAMVGRSNVGKSSLINRMLNRRRLARTSATPGKTQTLNFYDINQTFRLVDLPGYGYANVRKSLRSEFGPMIEGYLTDRETLVWVIQLIDIRHPPSALDREVSAYLQSIFYERHVIATTKADKIARGAYARQLQLIRKDLHLEATHPIFLTSADSGYGIEALWEHVEGRLVKAECDTEDFL</sequence>
<keyword evidence="6" id="KW-0460">Magnesium</keyword>
<dbReference type="InterPro" id="IPR027417">
    <property type="entry name" value="P-loop_NTPase"/>
</dbReference>
<dbReference type="PANTHER" id="PTHR11649">
    <property type="entry name" value="MSS1/TRME-RELATED GTP-BINDING PROTEIN"/>
    <property type="match status" value="1"/>
</dbReference>
<dbReference type="Gene3D" id="3.40.50.300">
    <property type="entry name" value="P-loop containing nucleotide triphosphate hydrolases"/>
    <property type="match status" value="1"/>
</dbReference>
<keyword evidence="5 10" id="KW-0547">Nucleotide-binding</keyword>
<dbReference type="GO" id="GO:0005829">
    <property type="term" value="C:cytosol"/>
    <property type="evidence" value="ECO:0007669"/>
    <property type="project" value="TreeGrafter"/>
</dbReference>
<accession>A0A101XSF7</accession>
<evidence type="ECO:0000256" key="5">
    <source>
        <dbReference type="ARBA" id="ARBA00022741"/>
    </source>
</evidence>
<protein>
    <recommendedName>
        <fullName evidence="10">Probable GTP-binding protein EngB</fullName>
    </recommendedName>
</protein>
<comment type="similarity">
    <text evidence="2 10">Belongs to the TRAFAC class TrmE-Era-EngA-EngB-Septin-like GTPase superfamily. EngB GTPase family.</text>
</comment>
<dbReference type="GO" id="GO:0046872">
    <property type="term" value="F:metal ion binding"/>
    <property type="evidence" value="ECO:0007669"/>
    <property type="project" value="UniProtKB-KW"/>
</dbReference>
<dbReference type="GO" id="GO:0005525">
    <property type="term" value="F:GTP binding"/>
    <property type="evidence" value="ECO:0007669"/>
    <property type="project" value="UniProtKB-UniRule"/>
</dbReference>
<evidence type="ECO:0000256" key="8">
    <source>
        <dbReference type="ARBA" id="ARBA00023210"/>
    </source>
</evidence>
<evidence type="ECO:0000256" key="2">
    <source>
        <dbReference type="ARBA" id="ARBA00009638"/>
    </source>
</evidence>
<evidence type="ECO:0000256" key="9">
    <source>
        <dbReference type="ARBA" id="ARBA00023306"/>
    </source>
</evidence>
<keyword evidence="9 10" id="KW-0131">Cell cycle</keyword>
<dbReference type="HAMAP" id="MF_00321">
    <property type="entry name" value="GTPase_EngB"/>
    <property type="match status" value="1"/>
</dbReference>
<dbReference type="EMBL" id="LPVJ01000009">
    <property type="protein sequence ID" value="KUO96704.1"/>
    <property type="molecule type" value="Genomic_DNA"/>
</dbReference>
<organism evidence="12 13">
    <name type="scientific">Ferroacidibacillus organovorans</name>
    <dbReference type="NCBI Taxonomy" id="1765683"/>
    <lineage>
        <taxon>Bacteria</taxon>
        <taxon>Bacillati</taxon>
        <taxon>Bacillota</taxon>
        <taxon>Bacilli</taxon>
        <taxon>Bacillales</taxon>
        <taxon>Alicyclobacillaceae</taxon>
        <taxon>Ferroacidibacillus</taxon>
    </lineage>
</organism>
<dbReference type="GO" id="GO:0000917">
    <property type="term" value="P:division septum assembly"/>
    <property type="evidence" value="ECO:0007669"/>
    <property type="project" value="UniProtKB-KW"/>
</dbReference>
<keyword evidence="3 10" id="KW-0132">Cell division</keyword>